<sequence>MTQQVLSFWCLFGQKPCNASLKAASPPSPSSPMTPAHKYFSVIWAEAIAKIPQFH</sequence>
<reference evidence="1 2" key="1">
    <citation type="submission" date="2008-07" db="EMBL/GenBank/DDBJ databases">
        <authorList>
            <person name="Tandeau de Marsac N."/>
            <person name="Ferriera S."/>
            <person name="Johnson J."/>
            <person name="Kravitz S."/>
            <person name="Beeson K."/>
            <person name="Sutton G."/>
            <person name="Rogers Y.-H."/>
            <person name="Friedman R."/>
            <person name="Frazier M."/>
            <person name="Venter J.C."/>
        </authorList>
    </citation>
    <scope>NUCLEOTIDE SEQUENCE [LARGE SCALE GENOMIC DNA]</scope>
    <source>
        <strain evidence="1 2">PCC 7420</strain>
    </source>
</reference>
<organism evidence="1 2">
    <name type="scientific">Coleofasciculus chthonoplastes PCC 7420</name>
    <dbReference type="NCBI Taxonomy" id="118168"/>
    <lineage>
        <taxon>Bacteria</taxon>
        <taxon>Bacillati</taxon>
        <taxon>Cyanobacteriota</taxon>
        <taxon>Cyanophyceae</taxon>
        <taxon>Coleofasciculales</taxon>
        <taxon>Coleofasciculaceae</taxon>
        <taxon>Coleofasciculus</taxon>
    </lineage>
</organism>
<keyword evidence="2" id="KW-1185">Reference proteome</keyword>
<dbReference type="EMBL" id="DS989841">
    <property type="protein sequence ID" value="EDX78762.1"/>
    <property type="molecule type" value="Genomic_DNA"/>
</dbReference>
<evidence type="ECO:0000313" key="2">
    <source>
        <dbReference type="Proteomes" id="UP000003835"/>
    </source>
</evidence>
<dbReference type="Proteomes" id="UP000003835">
    <property type="component" value="Unassembled WGS sequence"/>
</dbReference>
<dbReference type="AlphaFoldDB" id="B4VHF6"/>
<protein>
    <submittedName>
        <fullName evidence="1">Uncharacterized protein</fullName>
    </submittedName>
</protein>
<proteinExistence type="predicted"/>
<name>B4VHF6_9CYAN</name>
<dbReference type="HOGENOM" id="CLU_3024238_0_0_3"/>
<accession>B4VHF6</accession>
<evidence type="ECO:0000313" key="1">
    <source>
        <dbReference type="EMBL" id="EDX78762.1"/>
    </source>
</evidence>
<gene>
    <name evidence="1" type="ORF">MC7420_7415</name>
</gene>